<proteinExistence type="predicted"/>
<dbReference type="Proteomes" id="UP000813461">
    <property type="component" value="Unassembled WGS sequence"/>
</dbReference>
<sequence>MSPTTFVKRRKLDPYGESVEIDLMSSDTSKTYVVFQNLTVACGGGFGHLFKQPNVCSVKVRDLSAQTLEMFLAWLHHENLHHSPFTLYPRFRVHSGRVPLKYFNLRYEPLLWDEKDLCVWELFDAVIPMFLFAETWDIPRLRQDAVDRLVWCNNYFRSNGTYDGFVASNTITMAYDRTKPKNPLRRLIAIAFCLHNTKHTVAVDEMPRQFLVDIWKHEKYMYATDENQELNPCEFHEHASKEESKACTVRVRMSKRTLDDEEEDEVSES</sequence>
<organism evidence="1 2">
    <name type="scientific">Paraphoma chrysanthemicola</name>
    <dbReference type="NCBI Taxonomy" id="798071"/>
    <lineage>
        <taxon>Eukaryota</taxon>
        <taxon>Fungi</taxon>
        <taxon>Dikarya</taxon>
        <taxon>Ascomycota</taxon>
        <taxon>Pezizomycotina</taxon>
        <taxon>Dothideomycetes</taxon>
        <taxon>Pleosporomycetidae</taxon>
        <taxon>Pleosporales</taxon>
        <taxon>Pleosporineae</taxon>
        <taxon>Phaeosphaeriaceae</taxon>
        <taxon>Paraphoma</taxon>
    </lineage>
</organism>
<evidence type="ECO:0000313" key="2">
    <source>
        <dbReference type="Proteomes" id="UP000813461"/>
    </source>
</evidence>
<reference evidence="1" key="1">
    <citation type="journal article" date="2021" name="Nat. Commun.">
        <title>Genetic determinants of endophytism in the Arabidopsis root mycobiome.</title>
        <authorList>
            <person name="Mesny F."/>
            <person name="Miyauchi S."/>
            <person name="Thiergart T."/>
            <person name="Pickel B."/>
            <person name="Atanasova L."/>
            <person name="Karlsson M."/>
            <person name="Huettel B."/>
            <person name="Barry K.W."/>
            <person name="Haridas S."/>
            <person name="Chen C."/>
            <person name="Bauer D."/>
            <person name="Andreopoulos W."/>
            <person name="Pangilinan J."/>
            <person name="LaButti K."/>
            <person name="Riley R."/>
            <person name="Lipzen A."/>
            <person name="Clum A."/>
            <person name="Drula E."/>
            <person name="Henrissat B."/>
            <person name="Kohler A."/>
            <person name="Grigoriev I.V."/>
            <person name="Martin F.M."/>
            <person name="Hacquard S."/>
        </authorList>
    </citation>
    <scope>NUCLEOTIDE SEQUENCE</scope>
    <source>
        <strain evidence="1">MPI-SDFR-AT-0120</strain>
    </source>
</reference>
<keyword evidence="2" id="KW-1185">Reference proteome</keyword>
<gene>
    <name evidence="1" type="ORF">FB567DRAFT_586115</name>
</gene>
<name>A0A8K0RGY9_9PLEO</name>
<evidence type="ECO:0000313" key="1">
    <source>
        <dbReference type="EMBL" id="KAH7094760.1"/>
    </source>
</evidence>
<dbReference type="EMBL" id="JAGMVJ010000001">
    <property type="protein sequence ID" value="KAH7094760.1"/>
    <property type="molecule type" value="Genomic_DNA"/>
</dbReference>
<evidence type="ECO:0008006" key="3">
    <source>
        <dbReference type="Google" id="ProtNLM"/>
    </source>
</evidence>
<dbReference type="AlphaFoldDB" id="A0A8K0RGY9"/>
<accession>A0A8K0RGY9</accession>
<dbReference type="OrthoDB" id="3801064at2759"/>
<comment type="caution">
    <text evidence="1">The sequence shown here is derived from an EMBL/GenBank/DDBJ whole genome shotgun (WGS) entry which is preliminary data.</text>
</comment>
<protein>
    <recommendedName>
        <fullName evidence="3">BTB domain-containing protein</fullName>
    </recommendedName>
</protein>